<dbReference type="RefSeq" id="WP_236613869.1">
    <property type="nucleotide sequence ID" value="NZ_AURB01000128.1"/>
</dbReference>
<accession>A0A9E6ZFB0</accession>
<keyword evidence="4 10" id="KW-0963">Cytoplasm</keyword>
<comment type="subunit">
    <text evidence="10">Forms a ring-shaped head-to-tail homodimer around DNA.</text>
</comment>
<gene>
    <name evidence="14" type="primary">dnaN</name>
    <name evidence="14" type="ORF">K1I37_00010</name>
</gene>
<evidence type="ECO:0000256" key="8">
    <source>
        <dbReference type="ARBA" id="ARBA00022932"/>
    </source>
</evidence>
<dbReference type="AlphaFoldDB" id="A0A9E6ZFB0"/>
<dbReference type="GO" id="GO:0005737">
    <property type="term" value="C:cytoplasm"/>
    <property type="evidence" value="ECO:0007669"/>
    <property type="project" value="UniProtKB-SubCell"/>
</dbReference>
<keyword evidence="15" id="KW-1185">Reference proteome</keyword>
<sequence length="388" mass="42939">MAERDAETWKGYAIVMRFSIQKSALMQAIQIVSKAVAVRTTKQVLSGILLEVSNQEIVATAYDMELGIQTRIYASDDNQLTVEQAGSIVLPARYFSEVIRKLPDTVITMQVANNYMTEISTASVEFHLHGIDAEEFPKLPTFVGVQGLQIQASMLDDLIRTTAFATANTEVRPILTGINVQCNHERLTFTATDGLRMATHYVHLTDAPVWQAVIPGKSMLELSKILPTDDSVVELYLTESHSLFVIGDTRFYTRLIDGTYPDTSRIIPTSHKTEITAAGQALLGAIDRAALIARDRDNHMVRMEIQNDTITVSSNSPEIGNVSETITVEQKTGDDLQIAFNARYVLDALRALDAAQVTARFNGTTQAFVIEKTGDQTMLQLISPVLWR</sequence>
<proteinExistence type="inferred from homology"/>
<dbReference type="Pfam" id="PF00712">
    <property type="entry name" value="DNA_pol3_beta"/>
    <property type="match status" value="1"/>
</dbReference>
<dbReference type="InterPro" id="IPR001001">
    <property type="entry name" value="DNA_polIII_beta"/>
</dbReference>
<dbReference type="InterPro" id="IPR022634">
    <property type="entry name" value="DNA_polIII_beta_N"/>
</dbReference>
<evidence type="ECO:0000313" key="15">
    <source>
        <dbReference type="Proteomes" id="UP000829401"/>
    </source>
</evidence>
<evidence type="ECO:0000256" key="6">
    <source>
        <dbReference type="ARBA" id="ARBA00022695"/>
    </source>
</evidence>
<feature type="domain" description="DNA polymerase III beta sliding clamp central" evidence="12">
    <location>
        <begin position="150"/>
        <end position="262"/>
    </location>
</feature>
<dbReference type="EMBL" id="CP080467">
    <property type="protein sequence ID" value="UNO49002.1"/>
    <property type="molecule type" value="Genomic_DNA"/>
</dbReference>
<dbReference type="Gene3D" id="3.70.10.10">
    <property type="match status" value="1"/>
</dbReference>
<dbReference type="PIRSF" id="PIRSF000804">
    <property type="entry name" value="DNA_pol_III_b"/>
    <property type="match status" value="1"/>
</dbReference>
<dbReference type="Gene3D" id="3.10.150.10">
    <property type="entry name" value="DNA Polymerase III, subunit A, domain 2"/>
    <property type="match status" value="1"/>
</dbReference>
<evidence type="ECO:0000313" key="14">
    <source>
        <dbReference type="EMBL" id="UNO49002.1"/>
    </source>
</evidence>
<feature type="domain" description="DNA polymerase III beta sliding clamp N-terminal" evidence="11">
    <location>
        <begin position="16"/>
        <end position="140"/>
    </location>
</feature>
<evidence type="ECO:0000256" key="1">
    <source>
        <dbReference type="ARBA" id="ARBA00004496"/>
    </source>
</evidence>
<evidence type="ECO:0000256" key="9">
    <source>
        <dbReference type="ARBA" id="ARBA00023125"/>
    </source>
</evidence>
<dbReference type="InterPro" id="IPR022635">
    <property type="entry name" value="DNA_polIII_beta_C"/>
</dbReference>
<dbReference type="PANTHER" id="PTHR30478:SF0">
    <property type="entry name" value="BETA SLIDING CLAMP"/>
    <property type="match status" value="1"/>
</dbReference>
<dbReference type="InterPro" id="IPR046938">
    <property type="entry name" value="DNA_clamp_sf"/>
</dbReference>
<evidence type="ECO:0000259" key="12">
    <source>
        <dbReference type="Pfam" id="PF02767"/>
    </source>
</evidence>
<evidence type="ECO:0000256" key="10">
    <source>
        <dbReference type="PIRNR" id="PIRNR000804"/>
    </source>
</evidence>
<dbReference type="NCBIfam" id="TIGR00663">
    <property type="entry name" value="dnan"/>
    <property type="match status" value="1"/>
</dbReference>
<keyword evidence="9" id="KW-0238">DNA-binding</keyword>
<keyword evidence="6 10" id="KW-0548">Nucleotidyltransferase</keyword>
<feature type="domain" description="DNA polymerase III beta sliding clamp C-terminal" evidence="13">
    <location>
        <begin position="265"/>
        <end position="385"/>
    </location>
</feature>
<dbReference type="SUPFAM" id="SSF55979">
    <property type="entry name" value="DNA clamp"/>
    <property type="match status" value="3"/>
</dbReference>
<evidence type="ECO:0000259" key="13">
    <source>
        <dbReference type="Pfam" id="PF02768"/>
    </source>
</evidence>
<dbReference type="SMART" id="SM00480">
    <property type="entry name" value="POL3Bc"/>
    <property type="match status" value="1"/>
</dbReference>
<dbReference type="InterPro" id="IPR022637">
    <property type="entry name" value="DNA_polIII_beta_cen"/>
</dbReference>
<dbReference type="GO" id="GO:0003677">
    <property type="term" value="F:DNA binding"/>
    <property type="evidence" value="ECO:0007669"/>
    <property type="project" value="UniProtKB-UniRule"/>
</dbReference>
<dbReference type="CDD" id="cd00140">
    <property type="entry name" value="beta_clamp"/>
    <property type="match status" value="1"/>
</dbReference>
<dbReference type="Pfam" id="PF02767">
    <property type="entry name" value="DNA_pol3_beta_2"/>
    <property type="match status" value="1"/>
</dbReference>
<dbReference type="KEGG" id="aaco:K1I37_00010"/>
<evidence type="ECO:0000259" key="11">
    <source>
        <dbReference type="Pfam" id="PF00712"/>
    </source>
</evidence>
<evidence type="ECO:0000256" key="3">
    <source>
        <dbReference type="ARBA" id="ARBA00021035"/>
    </source>
</evidence>
<dbReference type="GO" id="GO:0006271">
    <property type="term" value="P:DNA strand elongation involved in DNA replication"/>
    <property type="evidence" value="ECO:0007669"/>
    <property type="project" value="TreeGrafter"/>
</dbReference>
<dbReference type="Proteomes" id="UP000829401">
    <property type="component" value="Chromosome"/>
</dbReference>
<dbReference type="GO" id="GO:0003887">
    <property type="term" value="F:DNA-directed DNA polymerase activity"/>
    <property type="evidence" value="ECO:0007669"/>
    <property type="project" value="UniProtKB-UniRule"/>
</dbReference>
<comment type="subcellular location">
    <subcellularLocation>
        <location evidence="1 10">Cytoplasm</location>
    </subcellularLocation>
</comment>
<evidence type="ECO:0000256" key="5">
    <source>
        <dbReference type="ARBA" id="ARBA00022679"/>
    </source>
</evidence>
<dbReference type="GO" id="GO:0009360">
    <property type="term" value="C:DNA polymerase III complex"/>
    <property type="evidence" value="ECO:0007669"/>
    <property type="project" value="InterPro"/>
</dbReference>
<reference evidence="15" key="1">
    <citation type="journal article" date="2022" name="G3 (Bethesda)">
        <title>Unveiling the complete genome sequence of Alicyclobacillus acidoterrestris DSM 3922T, a taint-producing strain.</title>
        <authorList>
            <person name="Leonardo I.C."/>
            <person name="Barreto Crespo M.T."/>
            <person name="Gaspar F.B."/>
        </authorList>
    </citation>
    <scope>NUCLEOTIDE SEQUENCE [LARGE SCALE GENOMIC DNA]</scope>
    <source>
        <strain evidence="15">DSM 3922</strain>
    </source>
</reference>
<comment type="function">
    <text evidence="10">Confers DNA tethering and processivity to DNA polymerases and other proteins. Acts as a clamp, forming a ring around DNA (a reaction catalyzed by the clamp-loading complex) which diffuses in an ATP-independent manner freely and bidirectionally along dsDNA. Initially characterized for its ability to contact the catalytic subunit of DNA polymerase III (Pol III), a complex, multichain enzyme responsible for most of the replicative synthesis in bacteria; Pol III exhibits 3'-5' exonuclease proofreading activity. The beta chain is required for initiation of replication as well as for processivity of DNA replication.</text>
</comment>
<organism evidence="14 15">
    <name type="scientific">Alicyclobacillus acidoterrestris (strain ATCC 49025 / DSM 3922 / CIP 106132 / NCIMB 13137 / GD3B)</name>
    <dbReference type="NCBI Taxonomy" id="1356854"/>
    <lineage>
        <taxon>Bacteria</taxon>
        <taxon>Bacillati</taxon>
        <taxon>Bacillota</taxon>
        <taxon>Bacilli</taxon>
        <taxon>Bacillales</taxon>
        <taxon>Alicyclobacillaceae</taxon>
        <taxon>Alicyclobacillus</taxon>
    </lineage>
</organism>
<protein>
    <recommendedName>
        <fullName evidence="3 10">Beta sliding clamp</fullName>
    </recommendedName>
</protein>
<evidence type="ECO:0000256" key="7">
    <source>
        <dbReference type="ARBA" id="ARBA00022705"/>
    </source>
</evidence>
<dbReference type="PANTHER" id="PTHR30478">
    <property type="entry name" value="DNA POLYMERASE III SUBUNIT BETA"/>
    <property type="match status" value="1"/>
</dbReference>
<keyword evidence="7 10" id="KW-0235">DNA replication</keyword>
<keyword evidence="8 10" id="KW-0239">DNA-directed DNA polymerase</keyword>
<comment type="similarity">
    <text evidence="2 10">Belongs to the beta sliding clamp family.</text>
</comment>
<keyword evidence="5 10" id="KW-0808">Transferase</keyword>
<name>A0A9E6ZFB0_ALIAG</name>
<evidence type="ECO:0000256" key="2">
    <source>
        <dbReference type="ARBA" id="ARBA00010752"/>
    </source>
</evidence>
<dbReference type="Pfam" id="PF02768">
    <property type="entry name" value="DNA_pol3_beta_3"/>
    <property type="match status" value="1"/>
</dbReference>
<dbReference type="GO" id="GO:0008408">
    <property type="term" value="F:3'-5' exonuclease activity"/>
    <property type="evidence" value="ECO:0007669"/>
    <property type="project" value="InterPro"/>
</dbReference>
<evidence type="ECO:0000256" key="4">
    <source>
        <dbReference type="ARBA" id="ARBA00022490"/>
    </source>
</evidence>